<evidence type="ECO:0000313" key="3">
    <source>
        <dbReference type="EMBL" id="KNC80923.1"/>
    </source>
</evidence>
<sequence>MGSGYRLQAELLPPRAVDGASGTANRTEDVFNVVDFGAVGDGIKYCAKAVNKAIRAAKKNGGGVVYFPPGRYRFGQQGNTESELQITSSNITLRGAGNSASAETSSILYLDHYIPGNKFLLYGHGHHHPGPVEEAAGVHVVASVPAEAIKLHVSDVSDYSAGDCFRLHGNSKAWLTPWFGDIPLDPKWEDLSKQGITFDQPHCVAHVNHEASVLTLNSPIHTEIVIKKDQTSLKLLRIQMLSDIGIEMLRFESGWKKEKKPLCHLCDDKNTLGWQAILLTLVKDSYIRDCVFDSWIGSVKLEMSRANTVSHNAVVGKPGHHCYRTLRSYGNLFLENSDTAGTWHGPSFEMFDSGSVFLRHKLARGQAVDAHGNLPTHTLVDGASGGVLYGAGGNEMAFPNHAEKLTIWNFEHRAVDVRGKKYLLSCERLFYFFDIPYLVVYEFTSGVINS</sequence>
<evidence type="ECO:0000259" key="1">
    <source>
        <dbReference type="Pfam" id="PF12708"/>
    </source>
</evidence>
<organism evidence="3 4">
    <name type="scientific">Sphaeroforma arctica JP610</name>
    <dbReference type="NCBI Taxonomy" id="667725"/>
    <lineage>
        <taxon>Eukaryota</taxon>
        <taxon>Ichthyosporea</taxon>
        <taxon>Ichthyophonida</taxon>
        <taxon>Sphaeroforma</taxon>
    </lineage>
</organism>
<dbReference type="GeneID" id="25907235"/>
<protein>
    <recommendedName>
        <fullName evidence="5">Pectate lyase superfamily protein domain-containing protein</fullName>
    </recommendedName>
</protein>
<dbReference type="InterPro" id="IPR011050">
    <property type="entry name" value="Pectin_lyase_fold/virulence"/>
</dbReference>
<dbReference type="InterPro" id="IPR032532">
    <property type="entry name" value="DUF4955"/>
</dbReference>
<dbReference type="EMBL" id="KQ242089">
    <property type="protein sequence ID" value="KNC80923.1"/>
    <property type="molecule type" value="Genomic_DNA"/>
</dbReference>
<keyword evidence="4" id="KW-1185">Reference proteome</keyword>
<feature type="domain" description="DUF4955" evidence="2">
    <location>
        <begin position="341"/>
        <end position="439"/>
    </location>
</feature>
<dbReference type="RefSeq" id="XP_014154825.1">
    <property type="nucleotide sequence ID" value="XM_014299350.1"/>
</dbReference>
<proteinExistence type="predicted"/>
<dbReference type="AlphaFoldDB" id="A0A0L0FY83"/>
<gene>
    <name evidence="3" type="ORF">SARC_06731</name>
</gene>
<dbReference type="OrthoDB" id="509184at2759"/>
<dbReference type="InterPro" id="IPR012334">
    <property type="entry name" value="Pectin_lyas_fold"/>
</dbReference>
<evidence type="ECO:0000313" key="4">
    <source>
        <dbReference type="Proteomes" id="UP000054560"/>
    </source>
</evidence>
<reference evidence="3 4" key="1">
    <citation type="submission" date="2011-02" db="EMBL/GenBank/DDBJ databases">
        <title>The Genome Sequence of Sphaeroforma arctica JP610.</title>
        <authorList>
            <consortium name="The Broad Institute Genome Sequencing Platform"/>
            <person name="Russ C."/>
            <person name="Cuomo C."/>
            <person name="Young S.K."/>
            <person name="Zeng Q."/>
            <person name="Gargeya S."/>
            <person name="Alvarado L."/>
            <person name="Berlin A."/>
            <person name="Chapman S.B."/>
            <person name="Chen Z."/>
            <person name="Freedman E."/>
            <person name="Gellesch M."/>
            <person name="Goldberg J."/>
            <person name="Griggs A."/>
            <person name="Gujja S."/>
            <person name="Heilman E."/>
            <person name="Heiman D."/>
            <person name="Howarth C."/>
            <person name="Mehta T."/>
            <person name="Neiman D."/>
            <person name="Pearson M."/>
            <person name="Roberts A."/>
            <person name="Saif S."/>
            <person name="Shea T."/>
            <person name="Shenoy N."/>
            <person name="Sisk P."/>
            <person name="Stolte C."/>
            <person name="Sykes S."/>
            <person name="White J."/>
            <person name="Yandava C."/>
            <person name="Burger G."/>
            <person name="Gray M.W."/>
            <person name="Holland P.W.H."/>
            <person name="King N."/>
            <person name="Lang F.B.F."/>
            <person name="Roger A.J."/>
            <person name="Ruiz-Trillo I."/>
            <person name="Haas B."/>
            <person name="Nusbaum C."/>
            <person name="Birren B."/>
        </authorList>
    </citation>
    <scope>NUCLEOTIDE SEQUENCE [LARGE SCALE GENOMIC DNA]</scope>
    <source>
        <strain evidence="3 4">JP610</strain>
    </source>
</reference>
<dbReference type="SUPFAM" id="SSF51126">
    <property type="entry name" value="Pectin lyase-like"/>
    <property type="match status" value="1"/>
</dbReference>
<feature type="domain" description="Rhamnogalacturonase A/B/Epimerase-like pectate lyase" evidence="1">
    <location>
        <begin position="31"/>
        <end position="100"/>
    </location>
</feature>
<dbReference type="InterPro" id="IPR024535">
    <property type="entry name" value="RHGA/B-epi-like_pectate_lyase"/>
</dbReference>
<evidence type="ECO:0000259" key="2">
    <source>
        <dbReference type="Pfam" id="PF16315"/>
    </source>
</evidence>
<dbReference type="Pfam" id="PF16315">
    <property type="entry name" value="DUF4955"/>
    <property type="match status" value="1"/>
</dbReference>
<accession>A0A0L0FY83</accession>
<dbReference type="Pfam" id="PF12708">
    <property type="entry name" value="Pect-lyase_RHGA_epim"/>
    <property type="match status" value="1"/>
</dbReference>
<evidence type="ECO:0008006" key="5">
    <source>
        <dbReference type="Google" id="ProtNLM"/>
    </source>
</evidence>
<name>A0A0L0FY83_9EUKA</name>
<dbReference type="Gene3D" id="2.160.20.10">
    <property type="entry name" value="Single-stranded right-handed beta-helix, Pectin lyase-like"/>
    <property type="match status" value="1"/>
</dbReference>
<dbReference type="Proteomes" id="UP000054560">
    <property type="component" value="Unassembled WGS sequence"/>
</dbReference>